<name>A0A238FBI2_9BASI</name>
<feature type="region of interest" description="Disordered" evidence="1">
    <location>
        <begin position="364"/>
        <end position="401"/>
    </location>
</feature>
<feature type="region of interest" description="Disordered" evidence="1">
    <location>
        <begin position="162"/>
        <end position="195"/>
    </location>
</feature>
<evidence type="ECO:0000256" key="1">
    <source>
        <dbReference type="SAM" id="MobiDB-lite"/>
    </source>
</evidence>
<protein>
    <submittedName>
        <fullName evidence="2">BQ2448_3317 protein</fullName>
    </submittedName>
</protein>
<dbReference type="AlphaFoldDB" id="A0A238FBI2"/>
<organism evidence="2 3">
    <name type="scientific">Microbotryum intermedium</name>
    <dbReference type="NCBI Taxonomy" id="269621"/>
    <lineage>
        <taxon>Eukaryota</taxon>
        <taxon>Fungi</taxon>
        <taxon>Dikarya</taxon>
        <taxon>Basidiomycota</taxon>
        <taxon>Pucciniomycotina</taxon>
        <taxon>Microbotryomycetes</taxon>
        <taxon>Microbotryales</taxon>
        <taxon>Microbotryaceae</taxon>
        <taxon>Microbotryum</taxon>
    </lineage>
</organism>
<feature type="region of interest" description="Disordered" evidence="1">
    <location>
        <begin position="1"/>
        <end position="41"/>
    </location>
</feature>
<feature type="compositionally biased region" description="Polar residues" evidence="1">
    <location>
        <begin position="127"/>
        <end position="137"/>
    </location>
</feature>
<evidence type="ECO:0000313" key="3">
    <source>
        <dbReference type="Proteomes" id="UP000198372"/>
    </source>
</evidence>
<accession>A0A238FBI2</accession>
<dbReference type="Proteomes" id="UP000198372">
    <property type="component" value="Unassembled WGS sequence"/>
</dbReference>
<dbReference type="OrthoDB" id="2537119at2759"/>
<feature type="compositionally biased region" description="Low complexity" evidence="1">
    <location>
        <begin position="172"/>
        <end position="182"/>
    </location>
</feature>
<gene>
    <name evidence="2" type="ORF">BQ2448_3317</name>
</gene>
<feature type="region of interest" description="Disordered" evidence="1">
    <location>
        <begin position="127"/>
        <end position="149"/>
    </location>
</feature>
<dbReference type="EMBL" id="FMSP01000006">
    <property type="protein sequence ID" value="SCV70555.1"/>
    <property type="molecule type" value="Genomic_DNA"/>
</dbReference>
<proteinExistence type="predicted"/>
<feature type="region of interest" description="Disordered" evidence="1">
    <location>
        <begin position="273"/>
        <end position="292"/>
    </location>
</feature>
<reference evidence="3" key="1">
    <citation type="submission" date="2016-09" db="EMBL/GenBank/DDBJ databases">
        <authorList>
            <person name="Jeantristanb JTB J.-T."/>
            <person name="Ricardo R."/>
        </authorList>
    </citation>
    <scope>NUCLEOTIDE SEQUENCE [LARGE SCALE GENOMIC DNA]</scope>
</reference>
<keyword evidence="3" id="KW-1185">Reference proteome</keyword>
<sequence length="666" mass="73787">MAGPNIATAAEARPSSTSVAHGASHPRRHQQPQSRVPAPKKARAVLGAITNHSRRHGHTPSTAVWNSLVISKPFLHNPNREDLRRDGAGKIVGSILIQPDLKLPPSRSMDLPSLAKAILTSKNQTKPVSLDTVNSNDAAHVSPASSELERLPAQSSFRLSSASKFDQRRTVSDSSHTTVDSVDSSKRSNTTKRKKRTSWLGSVWGGFGAKTLEDEDTEVEVEREVVDESTDDSEAAPKPRLSLDAILGPILWDPNPNATARLEIPLRTDVDQCSITDDEGSDNVHTREDDTEQGQILRADVVQLTRLDTPPSLTKKAGAGVAPPWLYETAPTPSPPQWKRRGCATMMNGADEEEDRNTEFRTYLGSPLKPRSWNAGMQLKHDDDEDEQQDVSDNGTDDDVTSYVERRLSPLTPTYLPDDPHALPFPTSCTSTYLSSYMSSISHHPYVPPPLPRVESEPPLLQHLRPLTPHHWNHRVRPDRALRTMNSDSSLFTWDLKNLPAPHTPREQAMGLRVGWKDLITPSFGLEGKAKSGVKGKKGRGKWGVVDGPIERSMSRNTTRAVLERVDEVDDEDQDDAITMWGQGRRAERSASRLSYATGYSGRSRASSRWSFLGRHGTSQGWEENGEEGFAKKLKRRSLSLLRLGREMEQPKENEQLQSWIAVVVG</sequence>
<evidence type="ECO:0000313" key="2">
    <source>
        <dbReference type="EMBL" id="SCV70555.1"/>
    </source>
</evidence>
<feature type="region of interest" description="Disordered" evidence="1">
    <location>
        <begin position="214"/>
        <end position="240"/>
    </location>
</feature>
<feature type="compositionally biased region" description="Acidic residues" evidence="1">
    <location>
        <begin position="383"/>
        <end position="400"/>
    </location>
</feature>